<sequence>MPREIGWRAARIAGTWIGTPYRHQGGRKDVGCDCLGLVRGVWGELYGREAERPGAYDVDWAVRGEGELMLEAARRHLDERTGEAPLTGDVLLFRWRERLPASHCGILDAEGRLVHAYEGSAVVSSAIPEAWMRRLAGLFRFPDTP</sequence>
<dbReference type="InterPro" id="IPR038765">
    <property type="entry name" value="Papain-like_cys_pep_sf"/>
</dbReference>
<dbReference type="PROSITE" id="PS51935">
    <property type="entry name" value="NLPC_P60"/>
    <property type="match status" value="1"/>
</dbReference>
<keyword evidence="4" id="KW-0788">Thiol protease</keyword>
<keyword evidence="3" id="KW-0378">Hydrolase</keyword>
<keyword evidence="7" id="KW-1185">Reference proteome</keyword>
<gene>
    <name evidence="6" type="ORF">DYI37_07770</name>
</gene>
<dbReference type="AlphaFoldDB" id="A0A371X5R1"/>
<dbReference type="Pfam" id="PF00877">
    <property type="entry name" value="NLPC_P60"/>
    <property type="match status" value="1"/>
</dbReference>
<evidence type="ECO:0000313" key="6">
    <source>
        <dbReference type="EMBL" id="RFC64549.1"/>
    </source>
</evidence>
<dbReference type="SUPFAM" id="SSF54001">
    <property type="entry name" value="Cysteine proteinases"/>
    <property type="match status" value="1"/>
</dbReference>
<comment type="similarity">
    <text evidence="1">Belongs to the peptidase C40 family.</text>
</comment>
<organism evidence="6 7">
    <name type="scientific">Fulvimarina endophytica</name>
    <dbReference type="NCBI Taxonomy" id="2293836"/>
    <lineage>
        <taxon>Bacteria</taxon>
        <taxon>Pseudomonadati</taxon>
        <taxon>Pseudomonadota</taxon>
        <taxon>Alphaproteobacteria</taxon>
        <taxon>Hyphomicrobiales</taxon>
        <taxon>Aurantimonadaceae</taxon>
        <taxon>Fulvimarina</taxon>
    </lineage>
</organism>
<comment type="caution">
    <text evidence="6">The sequence shown here is derived from an EMBL/GenBank/DDBJ whole genome shotgun (WGS) entry which is preliminary data.</text>
</comment>
<dbReference type="InterPro" id="IPR011929">
    <property type="entry name" value="Phage_pept_NlpC/P60"/>
</dbReference>
<protein>
    <submittedName>
        <fullName evidence="6">Peptidase P60</fullName>
    </submittedName>
</protein>
<evidence type="ECO:0000259" key="5">
    <source>
        <dbReference type="PROSITE" id="PS51935"/>
    </source>
</evidence>
<evidence type="ECO:0000313" key="7">
    <source>
        <dbReference type="Proteomes" id="UP000264310"/>
    </source>
</evidence>
<keyword evidence="2" id="KW-0645">Protease</keyword>
<dbReference type="NCBIfam" id="TIGR02219">
    <property type="entry name" value="phage_NlpC_fam"/>
    <property type="match status" value="1"/>
</dbReference>
<evidence type="ECO:0000256" key="1">
    <source>
        <dbReference type="ARBA" id="ARBA00007074"/>
    </source>
</evidence>
<dbReference type="InterPro" id="IPR000064">
    <property type="entry name" value="NLP_P60_dom"/>
</dbReference>
<evidence type="ECO:0000256" key="2">
    <source>
        <dbReference type="ARBA" id="ARBA00022670"/>
    </source>
</evidence>
<dbReference type="Proteomes" id="UP000264310">
    <property type="component" value="Unassembled WGS sequence"/>
</dbReference>
<name>A0A371X5R1_9HYPH</name>
<accession>A0A371X5R1</accession>
<dbReference type="GO" id="GO:0006508">
    <property type="term" value="P:proteolysis"/>
    <property type="evidence" value="ECO:0007669"/>
    <property type="project" value="UniProtKB-KW"/>
</dbReference>
<evidence type="ECO:0000256" key="3">
    <source>
        <dbReference type="ARBA" id="ARBA00022801"/>
    </source>
</evidence>
<dbReference type="GO" id="GO:0008234">
    <property type="term" value="F:cysteine-type peptidase activity"/>
    <property type="evidence" value="ECO:0007669"/>
    <property type="project" value="UniProtKB-KW"/>
</dbReference>
<dbReference type="OrthoDB" id="6058745at2"/>
<reference evidence="6 7" key="1">
    <citation type="submission" date="2018-08" db="EMBL/GenBank/DDBJ databases">
        <title>Fulvimarina sp. 85, whole genome shotgun sequence.</title>
        <authorList>
            <person name="Tuo L."/>
        </authorList>
    </citation>
    <scope>NUCLEOTIDE SEQUENCE [LARGE SCALE GENOMIC DNA]</scope>
    <source>
        <strain evidence="6 7">85</strain>
    </source>
</reference>
<dbReference type="EMBL" id="QURL01000003">
    <property type="protein sequence ID" value="RFC64549.1"/>
    <property type="molecule type" value="Genomic_DNA"/>
</dbReference>
<feature type="domain" description="NlpC/P60" evidence="5">
    <location>
        <begin position="3"/>
        <end position="142"/>
    </location>
</feature>
<evidence type="ECO:0000256" key="4">
    <source>
        <dbReference type="ARBA" id="ARBA00022807"/>
    </source>
</evidence>
<dbReference type="Gene3D" id="3.90.1720.10">
    <property type="entry name" value="endopeptidase domain like (from Nostoc punctiforme)"/>
    <property type="match status" value="1"/>
</dbReference>
<proteinExistence type="inferred from homology"/>